<dbReference type="STRING" id="1470434.AZF00_18455"/>
<dbReference type="AlphaFoldDB" id="A0A127MB34"/>
<evidence type="ECO:0000313" key="2">
    <source>
        <dbReference type="Proteomes" id="UP000074119"/>
    </source>
</evidence>
<dbReference type="KEGG" id="zal:AZF00_18455"/>
<reference evidence="1 2" key="1">
    <citation type="submission" date="2015-12" db="EMBL/GenBank/DDBJ databases">
        <authorList>
            <person name="Shamseldin A."/>
            <person name="Moawad H."/>
            <person name="Abd El-Rahim W.M."/>
            <person name="Sadowsky M.J."/>
        </authorList>
    </citation>
    <scope>NUCLEOTIDE SEQUENCE [LARGE SCALE GENOMIC DNA]</scope>
    <source>
        <strain evidence="1 2">SM2</strain>
    </source>
</reference>
<accession>A0A127MB34</accession>
<dbReference type="RefSeq" id="WP_062384915.1">
    <property type="nucleotide sequence ID" value="NZ_CP014544.1"/>
</dbReference>
<evidence type="ECO:0000313" key="1">
    <source>
        <dbReference type="EMBL" id="AMO70439.1"/>
    </source>
</evidence>
<name>A0A127MB34_9GAMM</name>
<gene>
    <name evidence="1" type="ORF">AZF00_18455</name>
</gene>
<sequence length="74" mass="8474">MTEKLSPSALNALKIAFTYMPKAIEVTKYEYSDGFQKVLDHVETVREILLINDVDPDEVYGEINPENTPNSTYY</sequence>
<protein>
    <submittedName>
        <fullName evidence="1">Penicillin-binding protein</fullName>
    </submittedName>
</protein>
<dbReference type="EMBL" id="CP014544">
    <property type="protein sequence ID" value="AMO70439.1"/>
    <property type="molecule type" value="Genomic_DNA"/>
</dbReference>
<dbReference type="Proteomes" id="UP000074119">
    <property type="component" value="Chromosome"/>
</dbReference>
<proteinExistence type="predicted"/>
<organism evidence="1 2">
    <name type="scientific">Zhongshania aliphaticivorans</name>
    <dbReference type="NCBI Taxonomy" id="1470434"/>
    <lineage>
        <taxon>Bacteria</taxon>
        <taxon>Pseudomonadati</taxon>
        <taxon>Pseudomonadota</taxon>
        <taxon>Gammaproteobacteria</taxon>
        <taxon>Cellvibrionales</taxon>
        <taxon>Spongiibacteraceae</taxon>
        <taxon>Zhongshania</taxon>
    </lineage>
</organism>